<dbReference type="SMART" id="SM00507">
    <property type="entry name" value="HNHc"/>
    <property type="match status" value="1"/>
</dbReference>
<evidence type="ECO:0000256" key="1">
    <source>
        <dbReference type="ARBA" id="ARBA00023450"/>
    </source>
</evidence>
<keyword evidence="4" id="KW-0378">Hydrolase</keyword>
<protein>
    <submittedName>
        <fullName evidence="4">HNH endonuclease</fullName>
    </submittedName>
</protein>
<dbReference type="EMBL" id="BMCS01000002">
    <property type="protein sequence ID" value="GGF31609.1"/>
    <property type="molecule type" value="Genomic_DNA"/>
</dbReference>
<dbReference type="RefSeq" id="WP_229705196.1">
    <property type="nucleotide sequence ID" value="NZ_BMCS01000002.1"/>
</dbReference>
<evidence type="ECO:0000259" key="3">
    <source>
        <dbReference type="SMART" id="SM00507"/>
    </source>
</evidence>
<dbReference type="CDD" id="cd00085">
    <property type="entry name" value="HNHc"/>
    <property type="match status" value="1"/>
</dbReference>
<dbReference type="Gene3D" id="1.10.30.50">
    <property type="match status" value="1"/>
</dbReference>
<comment type="similarity">
    <text evidence="1">Belongs to the Rv1128c/1148c/1588c/1702c/1945/3466 family.</text>
</comment>
<evidence type="ECO:0000313" key="5">
    <source>
        <dbReference type="Proteomes" id="UP000632454"/>
    </source>
</evidence>
<dbReference type="GO" id="GO:0004519">
    <property type="term" value="F:endonuclease activity"/>
    <property type="evidence" value="ECO:0007669"/>
    <property type="project" value="UniProtKB-KW"/>
</dbReference>
<evidence type="ECO:0000313" key="4">
    <source>
        <dbReference type="EMBL" id="GGF31609.1"/>
    </source>
</evidence>
<keyword evidence="4" id="KW-0255">Endonuclease</keyword>
<feature type="domain" description="HNH nuclease" evidence="3">
    <location>
        <begin position="304"/>
        <end position="354"/>
    </location>
</feature>
<organism evidence="4 5">
    <name type="scientific">Williamsia phyllosphaerae</name>
    <dbReference type="NCBI Taxonomy" id="885042"/>
    <lineage>
        <taxon>Bacteria</taxon>
        <taxon>Bacillati</taxon>
        <taxon>Actinomycetota</taxon>
        <taxon>Actinomycetes</taxon>
        <taxon>Mycobacteriales</taxon>
        <taxon>Nocardiaceae</taxon>
        <taxon>Williamsia</taxon>
    </lineage>
</organism>
<dbReference type="Pfam" id="PF01844">
    <property type="entry name" value="HNH"/>
    <property type="match status" value="1"/>
</dbReference>
<dbReference type="InterPro" id="IPR002711">
    <property type="entry name" value="HNH"/>
</dbReference>
<dbReference type="InterPro" id="IPR003615">
    <property type="entry name" value="HNH_nuc"/>
</dbReference>
<feature type="compositionally biased region" description="Low complexity" evidence="2">
    <location>
        <begin position="199"/>
        <end position="210"/>
    </location>
</feature>
<reference evidence="5" key="1">
    <citation type="journal article" date="2019" name="Int. J. Syst. Evol. Microbiol.">
        <title>The Global Catalogue of Microorganisms (GCM) 10K type strain sequencing project: providing services to taxonomists for standard genome sequencing and annotation.</title>
        <authorList>
            <consortium name="The Broad Institute Genomics Platform"/>
            <consortium name="The Broad Institute Genome Sequencing Center for Infectious Disease"/>
            <person name="Wu L."/>
            <person name="Ma J."/>
        </authorList>
    </citation>
    <scope>NUCLEOTIDE SEQUENCE [LARGE SCALE GENOMIC DNA]</scope>
    <source>
        <strain evidence="5">CCM 7855</strain>
    </source>
</reference>
<gene>
    <name evidence="4" type="ORF">GCM10007298_29290</name>
</gene>
<proteinExistence type="inferred from homology"/>
<sequence>MDFVDMSDGELEDTVIGHAGQLAAQTCTFLDALREFDTRGAWNGVNIRSCAQWLSWKTGLSRRTAQDQLRVAHALADLPHLHDAFAHGRLSYSKVRAVSRVATADSEPELVDIALSSTAEQVERLCRGLRTINRRGAPDAAPADFTARWNWDDDGTLRVSMRLNPVDGARFLAGVVRSDYERTRTIDDPDVPAPPESPELPGSPGDSGLPTDLWRNVPSNIAPAVIAMSDIACDMIDVPETAPGAEVLIVEDSATGDAHIDDGPPLDTHERDEARCDAIVRAVRVQQGAVLAWGRRRRTPSPAQIRAVFMRDRCCTMPGCGRTRFLHVHHVAFWSHGGATDLDNLVLLCGEHHRRLHRDEFSIVPTAPQQFEFHTAAGDLIEVAPPIAAEPRFRPDRTTAPAAILPNWGGEKLDLSYATDVLTHIWALRAREKAADTTPAEAMAA</sequence>
<dbReference type="Pfam" id="PF02720">
    <property type="entry name" value="DUF222"/>
    <property type="match status" value="1"/>
</dbReference>
<accession>A0ABQ1V1K7</accession>
<dbReference type="Proteomes" id="UP000632454">
    <property type="component" value="Unassembled WGS sequence"/>
</dbReference>
<comment type="caution">
    <text evidence="4">The sequence shown here is derived from an EMBL/GenBank/DDBJ whole genome shotgun (WGS) entry which is preliminary data.</text>
</comment>
<dbReference type="InterPro" id="IPR003870">
    <property type="entry name" value="DUF222"/>
</dbReference>
<name>A0ABQ1V1K7_9NOCA</name>
<evidence type="ECO:0000256" key="2">
    <source>
        <dbReference type="SAM" id="MobiDB-lite"/>
    </source>
</evidence>
<feature type="region of interest" description="Disordered" evidence="2">
    <location>
        <begin position="182"/>
        <end position="211"/>
    </location>
</feature>
<keyword evidence="5" id="KW-1185">Reference proteome</keyword>
<keyword evidence="4" id="KW-0540">Nuclease</keyword>